<feature type="transmembrane region" description="Helical" evidence="7">
    <location>
        <begin position="308"/>
        <end position="329"/>
    </location>
</feature>
<dbReference type="InterPro" id="IPR029044">
    <property type="entry name" value="Nucleotide-diphossugar_trans"/>
</dbReference>
<accession>A0ABS9TW63</accession>
<name>A0ABS9TW63_9MICC</name>
<keyword evidence="3" id="KW-0808">Transferase</keyword>
<evidence type="ECO:0000313" key="9">
    <source>
        <dbReference type="Proteomes" id="UP001202922"/>
    </source>
</evidence>
<evidence type="ECO:0000256" key="2">
    <source>
        <dbReference type="ARBA" id="ARBA00022676"/>
    </source>
</evidence>
<dbReference type="Pfam" id="PF13641">
    <property type="entry name" value="Glyco_tranf_2_3"/>
    <property type="match status" value="1"/>
</dbReference>
<evidence type="ECO:0000256" key="1">
    <source>
        <dbReference type="ARBA" id="ARBA00004141"/>
    </source>
</evidence>
<keyword evidence="2" id="KW-0328">Glycosyltransferase</keyword>
<dbReference type="RefSeq" id="WP_241050503.1">
    <property type="nucleotide sequence ID" value="NZ_JAKZBV010000001.1"/>
</dbReference>
<keyword evidence="4 7" id="KW-0812">Transmembrane</keyword>
<reference evidence="8 9" key="1">
    <citation type="submission" date="2022-03" db="EMBL/GenBank/DDBJ databases">
        <title>Sinomonas sp. isolated from a soil.</title>
        <authorList>
            <person name="Han J."/>
            <person name="Kim D.-U."/>
        </authorList>
    </citation>
    <scope>NUCLEOTIDE SEQUENCE [LARGE SCALE GENOMIC DNA]</scope>
    <source>
        <strain evidence="8 9">5-5</strain>
    </source>
</reference>
<sequence length="429" mass="48044">MSVLVLFLVLGAALLFVVCGGTLWWMLHAWRTPENYESTNFPVDDVPNRYSFSLIVPCRDEPYEVMAATVQRLLDQTHGRVEIVVSVGDDDPDTADRAWILASLHPHRVKVSVNADPVKNKPRQLNSALQLCTGDIVGIIDAESLTAPGLLARIDATFQFARADVVQGAVHLVNYRTRWFTLRNCLEYRIWFRSRLHGHANSGFIPLGGNTVFVWRHLLEQVGGWDGDCLAEDCEIGVRLSALGKHVVCVYDPVLTTLEEAPTTVQAFVKQRTRWSLGFMQVLAKGDWKKLPSWHRRLHGWWTLVQQYAIALAGLLLPIAFVTAVACSLPTGIVMITYAPLIPLMLTMVFEVLVLREFGHDMNFKIGLRDYALLIVSTPFYQALVLYSAVAAAGRFQRRNFAWDKTPHMGTHLGLAADITNIREQGAQA</sequence>
<evidence type="ECO:0000256" key="5">
    <source>
        <dbReference type="ARBA" id="ARBA00022989"/>
    </source>
</evidence>
<feature type="transmembrane region" description="Helical" evidence="7">
    <location>
        <begin position="371"/>
        <end position="393"/>
    </location>
</feature>
<dbReference type="SUPFAM" id="SSF53448">
    <property type="entry name" value="Nucleotide-diphospho-sugar transferases"/>
    <property type="match status" value="1"/>
</dbReference>
<comment type="subcellular location">
    <subcellularLocation>
        <location evidence="1">Membrane</location>
        <topology evidence="1">Multi-pass membrane protein</topology>
    </subcellularLocation>
</comment>
<evidence type="ECO:0000256" key="6">
    <source>
        <dbReference type="ARBA" id="ARBA00023136"/>
    </source>
</evidence>
<dbReference type="PANTHER" id="PTHR43867">
    <property type="entry name" value="CELLULOSE SYNTHASE CATALYTIC SUBUNIT A [UDP-FORMING]"/>
    <property type="match status" value="1"/>
</dbReference>
<dbReference type="InterPro" id="IPR050321">
    <property type="entry name" value="Glycosyltr_2/OpgH_subfam"/>
</dbReference>
<evidence type="ECO:0000256" key="3">
    <source>
        <dbReference type="ARBA" id="ARBA00022679"/>
    </source>
</evidence>
<evidence type="ECO:0000256" key="7">
    <source>
        <dbReference type="SAM" id="Phobius"/>
    </source>
</evidence>
<evidence type="ECO:0000313" key="8">
    <source>
        <dbReference type="EMBL" id="MCH6468623.1"/>
    </source>
</evidence>
<feature type="transmembrane region" description="Helical" evidence="7">
    <location>
        <begin position="341"/>
        <end position="359"/>
    </location>
</feature>
<dbReference type="Proteomes" id="UP001202922">
    <property type="component" value="Unassembled WGS sequence"/>
</dbReference>
<keyword evidence="9" id="KW-1185">Reference proteome</keyword>
<dbReference type="PANTHER" id="PTHR43867:SF2">
    <property type="entry name" value="CELLULOSE SYNTHASE CATALYTIC SUBUNIT A [UDP-FORMING]"/>
    <property type="match status" value="1"/>
</dbReference>
<comment type="caution">
    <text evidence="8">The sequence shown here is derived from an EMBL/GenBank/DDBJ whole genome shotgun (WGS) entry which is preliminary data.</text>
</comment>
<organism evidence="8 9">
    <name type="scientific">Sinomonas terrae</name>
    <dbReference type="NCBI Taxonomy" id="2908838"/>
    <lineage>
        <taxon>Bacteria</taxon>
        <taxon>Bacillati</taxon>
        <taxon>Actinomycetota</taxon>
        <taxon>Actinomycetes</taxon>
        <taxon>Micrococcales</taxon>
        <taxon>Micrococcaceae</taxon>
        <taxon>Sinomonas</taxon>
    </lineage>
</organism>
<keyword evidence="5 7" id="KW-1133">Transmembrane helix</keyword>
<dbReference type="Gene3D" id="3.90.550.10">
    <property type="entry name" value="Spore Coat Polysaccharide Biosynthesis Protein SpsA, Chain A"/>
    <property type="match status" value="1"/>
</dbReference>
<dbReference type="EMBL" id="JAKZBV010000001">
    <property type="protein sequence ID" value="MCH6468623.1"/>
    <property type="molecule type" value="Genomic_DNA"/>
</dbReference>
<gene>
    <name evidence="8" type="ORF">L0M17_01250</name>
</gene>
<keyword evidence="6 7" id="KW-0472">Membrane</keyword>
<evidence type="ECO:0000256" key="4">
    <source>
        <dbReference type="ARBA" id="ARBA00022692"/>
    </source>
</evidence>
<proteinExistence type="predicted"/>
<protein>
    <submittedName>
        <fullName evidence="8">Glycosyltransferase family 2 protein</fullName>
    </submittedName>
</protein>